<proteinExistence type="predicted"/>
<reference evidence="2" key="1">
    <citation type="journal article" date="2019" name="Int. J. Syst. Evol. Microbiol.">
        <title>The Global Catalogue of Microorganisms (GCM) 10K type strain sequencing project: providing services to taxonomists for standard genome sequencing and annotation.</title>
        <authorList>
            <consortium name="The Broad Institute Genomics Platform"/>
            <consortium name="The Broad Institute Genome Sequencing Center for Infectious Disease"/>
            <person name="Wu L."/>
            <person name="Ma J."/>
        </authorList>
    </citation>
    <scope>NUCLEOTIDE SEQUENCE [LARGE SCALE GENOMIC DNA]</scope>
    <source>
        <strain evidence="2">JCM 3325</strain>
    </source>
</reference>
<dbReference type="Proteomes" id="UP001501231">
    <property type="component" value="Unassembled WGS sequence"/>
</dbReference>
<gene>
    <name evidence="1" type="ORF">GCM10010191_33920</name>
</gene>
<evidence type="ECO:0000313" key="1">
    <source>
        <dbReference type="EMBL" id="GAA2419974.1"/>
    </source>
</evidence>
<accession>A0ABP5W4X5</accession>
<sequence length="130" mass="14261">MAVETTLRPQPRLDDAQFGRLEAELNRGPAAHRYAIDQQISKKMYFDVTAGRKCQPLDVKASASCWYNESDGRLAMIIRAGNVVVVWVMVFGKDSCSGGGPVPRIWTDRISVASELGWGEEVEFAVADAG</sequence>
<keyword evidence="2" id="KW-1185">Reference proteome</keyword>
<evidence type="ECO:0008006" key="3">
    <source>
        <dbReference type="Google" id="ProtNLM"/>
    </source>
</evidence>
<name>A0ABP5W4X5_9ACTN</name>
<organism evidence="1 2">
    <name type="scientific">Actinomadura vinacea</name>
    <dbReference type="NCBI Taxonomy" id="115336"/>
    <lineage>
        <taxon>Bacteria</taxon>
        <taxon>Bacillati</taxon>
        <taxon>Actinomycetota</taxon>
        <taxon>Actinomycetes</taxon>
        <taxon>Streptosporangiales</taxon>
        <taxon>Thermomonosporaceae</taxon>
        <taxon>Actinomadura</taxon>
    </lineage>
</organism>
<protein>
    <recommendedName>
        <fullName evidence="3">DUF3024 domain-containing protein</fullName>
    </recommendedName>
</protein>
<evidence type="ECO:0000313" key="2">
    <source>
        <dbReference type="Proteomes" id="UP001501231"/>
    </source>
</evidence>
<dbReference type="EMBL" id="BAAARW010000012">
    <property type="protein sequence ID" value="GAA2419974.1"/>
    <property type="molecule type" value="Genomic_DNA"/>
</dbReference>
<comment type="caution">
    <text evidence="1">The sequence shown here is derived from an EMBL/GenBank/DDBJ whole genome shotgun (WGS) entry which is preliminary data.</text>
</comment>